<dbReference type="Proteomes" id="UP000430232">
    <property type="component" value="Unassembled WGS sequence"/>
</dbReference>
<dbReference type="OrthoDB" id="8566528at2"/>
<dbReference type="RefSeq" id="WP_151063229.1">
    <property type="nucleotide sequence ID" value="NZ_CABVPL010000060.1"/>
</dbReference>
<name>A0A6H9SS60_9BURK</name>
<gene>
    <name evidence="2" type="ORF">BLA24064_05650</name>
    <name evidence="1" type="ORF">F7R21_05070</name>
</gene>
<dbReference type="AlphaFoldDB" id="A0A6H9SS60"/>
<reference evidence="1 3" key="1">
    <citation type="submission" date="2019-09" db="EMBL/GenBank/DDBJ databases">
        <title>Draft genome sequences of 48 bacterial type strains from the CCUG.</title>
        <authorList>
            <person name="Tunovic T."/>
            <person name="Pineiro-Iglesias B."/>
            <person name="Unosson C."/>
            <person name="Inganas E."/>
            <person name="Ohlen M."/>
            <person name="Cardew S."/>
            <person name="Jensie-Markopoulos S."/>
            <person name="Salva-Serra F."/>
            <person name="Jaen-Luchoro D."/>
            <person name="Karlsson R."/>
            <person name="Svensson-Stadler L."/>
            <person name="Chun J."/>
            <person name="Moore E."/>
        </authorList>
    </citation>
    <scope>NUCLEOTIDE SEQUENCE [LARGE SCALE GENOMIC DNA]</scope>
    <source>
        <strain evidence="1 3">CCUG 54555</strain>
    </source>
</reference>
<keyword evidence="3" id="KW-1185">Reference proteome</keyword>
<dbReference type="GeneID" id="99792945"/>
<protein>
    <submittedName>
        <fullName evidence="1">Oxalate:formate antiporter</fullName>
    </submittedName>
</protein>
<accession>A0A6H9SS60</accession>
<sequence>MNETVASTRSTNKAVLAVFWLYVLVPLAWGVVNTLTTAMKLFG</sequence>
<evidence type="ECO:0000313" key="4">
    <source>
        <dbReference type="Proteomes" id="UP000494222"/>
    </source>
</evidence>
<dbReference type="Proteomes" id="UP000494222">
    <property type="component" value="Unassembled WGS sequence"/>
</dbReference>
<evidence type="ECO:0000313" key="3">
    <source>
        <dbReference type="Proteomes" id="UP000430232"/>
    </source>
</evidence>
<dbReference type="EMBL" id="VZOJ01000007">
    <property type="protein sequence ID" value="KAB0643965.1"/>
    <property type="molecule type" value="Genomic_DNA"/>
</dbReference>
<reference evidence="2 4" key="2">
    <citation type="submission" date="2019-09" db="EMBL/GenBank/DDBJ databases">
        <authorList>
            <person name="Depoorter E."/>
        </authorList>
    </citation>
    <scope>NUCLEOTIDE SEQUENCE [LARGE SCALE GENOMIC DNA]</scope>
    <source>
        <strain evidence="2">LMG 24064</strain>
    </source>
</reference>
<evidence type="ECO:0000313" key="1">
    <source>
        <dbReference type="EMBL" id="KAB0643965.1"/>
    </source>
</evidence>
<evidence type="ECO:0000313" key="2">
    <source>
        <dbReference type="EMBL" id="VWC18053.1"/>
    </source>
</evidence>
<dbReference type="EMBL" id="CABVPL010000060">
    <property type="protein sequence ID" value="VWC18053.1"/>
    <property type="molecule type" value="Genomic_DNA"/>
</dbReference>
<proteinExistence type="predicted"/>
<organism evidence="1 3">
    <name type="scientific">Burkholderia latens</name>
    <dbReference type="NCBI Taxonomy" id="488446"/>
    <lineage>
        <taxon>Bacteria</taxon>
        <taxon>Pseudomonadati</taxon>
        <taxon>Pseudomonadota</taxon>
        <taxon>Betaproteobacteria</taxon>
        <taxon>Burkholderiales</taxon>
        <taxon>Burkholderiaceae</taxon>
        <taxon>Burkholderia</taxon>
        <taxon>Burkholderia cepacia complex</taxon>
    </lineage>
</organism>